<feature type="compositionally biased region" description="Polar residues" evidence="1">
    <location>
        <begin position="7"/>
        <end position="20"/>
    </location>
</feature>
<organism evidence="2 3">
    <name type="scientific">Cladosporium halotolerans</name>
    <dbReference type="NCBI Taxonomy" id="1052096"/>
    <lineage>
        <taxon>Eukaryota</taxon>
        <taxon>Fungi</taxon>
        <taxon>Dikarya</taxon>
        <taxon>Ascomycota</taxon>
        <taxon>Pezizomycotina</taxon>
        <taxon>Dothideomycetes</taxon>
        <taxon>Dothideomycetidae</taxon>
        <taxon>Cladosporiales</taxon>
        <taxon>Cladosporiaceae</taxon>
        <taxon>Cladosporium</taxon>
    </lineage>
</organism>
<evidence type="ECO:0000313" key="2">
    <source>
        <dbReference type="EMBL" id="KAL1587540.1"/>
    </source>
</evidence>
<feature type="compositionally biased region" description="Basic and acidic residues" evidence="1">
    <location>
        <begin position="26"/>
        <end position="37"/>
    </location>
</feature>
<evidence type="ECO:0000256" key="1">
    <source>
        <dbReference type="SAM" id="MobiDB-lite"/>
    </source>
</evidence>
<protein>
    <recommendedName>
        <fullName evidence="4">Autophagy protein</fullName>
    </recommendedName>
</protein>
<accession>A0AB34KVJ4</accession>
<feature type="region of interest" description="Disordered" evidence="1">
    <location>
        <begin position="1"/>
        <end position="84"/>
    </location>
</feature>
<evidence type="ECO:0008006" key="4">
    <source>
        <dbReference type="Google" id="ProtNLM"/>
    </source>
</evidence>
<comment type="caution">
    <text evidence="2">The sequence shown here is derived from an EMBL/GenBank/DDBJ whole genome shotgun (WGS) entry which is preliminary data.</text>
</comment>
<feature type="region of interest" description="Disordered" evidence="1">
    <location>
        <begin position="308"/>
        <end position="344"/>
    </location>
</feature>
<name>A0AB34KVJ4_9PEZI</name>
<reference evidence="2 3" key="1">
    <citation type="journal article" date="2020" name="Microbiol. Resour. Announc.">
        <title>Draft Genome Sequence of a Cladosporium Species Isolated from the Mesophotic Ascidian Didemnum maculosum.</title>
        <authorList>
            <person name="Gioti A."/>
            <person name="Siaperas R."/>
            <person name="Nikolaivits E."/>
            <person name="Le Goff G."/>
            <person name="Ouazzani J."/>
            <person name="Kotoulas G."/>
            <person name="Topakas E."/>
        </authorList>
    </citation>
    <scope>NUCLEOTIDE SEQUENCE [LARGE SCALE GENOMIC DNA]</scope>
    <source>
        <strain evidence="2 3">TM138-S3</strain>
    </source>
</reference>
<gene>
    <name evidence="2" type="ORF">WHR41_03737</name>
</gene>
<sequence length="344" mass="39171">MGWFWGNSDNSQGSTATNDPYSKLDPALREFLEKESPLKYIDTQRQTPASDPSHPDYRAQLGLDKPGVNQENQNAAPRADKPAVPAESLYQDGRYAHLWATYRPESEIQTASKSDQDRMRDVFDAYSERKAAIGRAAIENCVMEQIAEKECFTHGSWAKRMTMCREENRAFLRCYEMQSRFLKALGYLSQPRSADEEERIQMHADKLYQQMLDREAAAELAKKEGLEAPKAAPLINEEATTKALGEDSAWSRTRKQAAEKNISTALSSFAPEKQAAIKERIKNMNPQEKELELQLIAAETRAQLEYADQVKGAMDQDKQDRAARRERGKETPGDTLKRLWGWDR</sequence>
<dbReference type="AlphaFoldDB" id="A0AB34KVJ4"/>
<dbReference type="GeneID" id="96005181"/>
<dbReference type="RefSeq" id="XP_069230645.1">
    <property type="nucleotide sequence ID" value="XM_069372343.1"/>
</dbReference>
<evidence type="ECO:0000313" key="3">
    <source>
        <dbReference type="Proteomes" id="UP000803884"/>
    </source>
</evidence>
<dbReference type="Proteomes" id="UP000803884">
    <property type="component" value="Unassembled WGS sequence"/>
</dbReference>
<proteinExistence type="predicted"/>
<feature type="compositionally biased region" description="Basic and acidic residues" evidence="1">
    <location>
        <begin position="314"/>
        <end position="344"/>
    </location>
</feature>
<dbReference type="EMBL" id="JAAQHG020000010">
    <property type="protein sequence ID" value="KAL1587540.1"/>
    <property type="molecule type" value="Genomic_DNA"/>
</dbReference>
<keyword evidence="3" id="KW-1185">Reference proteome</keyword>